<comment type="caution">
    <text evidence="1">The sequence shown here is derived from an EMBL/GenBank/DDBJ whole genome shotgun (WGS) entry which is preliminary data.</text>
</comment>
<evidence type="ECO:0000313" key="1">
    <source>
        <dbReference type="EMBL" id="KAK3608212.1"/>
    </source>
</evidence>
<reference evidence="1" key="3">
    <citation type="submission" date="2023-05" db="EMBL/GenBank/DDBJ databases">
        <authorList>
            <person name="Smith C.H."/>
        </authorList>
    </citation>
    <scope>NUCLEOTIDE SEQUENCE</scope>
    <source>
        <strain evidence="1">CHS0354</strain>
        <tissue evidence="1">Mantle</tissue>
    </source>
</reference>
<proteinExistence type="predicted"/>
<protein>
    <submittedName>
        <fullName evidence="1">Uncharacterized protein</fullName>
    </submittedName>
</protein>
<reference evidence="1" key="1">
    <citation type="journal article" date="2021" name="Genome Biol. Evol.">
        <title>A High-Quality Reference Genome for a Parasitic Bivalve with Doubly Uniparental Inheritance (Bivalvia: Unionida).</title>
        <authorList>
            <person name="Smith C.H."/>
        </authorList>
    </citation>
    <scope>NUCLEOTIDE SEQUENCE</scope>
    <source>
        <strain evidence="1">CHS0354</strain>
    </source>
</reference>
<sequence length="124" mass="14398">MQVTSEYAEMSDKENDNTCNDHKVMEHVSFQPAYQDEEISKTMGIKIDLTVVAVKHLEDDNKSRFIEAKVNKQFDFKGLCNILSYVDDSEQVAFYTELPNYEGHMNNNSKSLWRLRISVHSGTW</sequence>
<dbReference type="Proteomes" id="UP001195483">
    <property type="component" value="Unassembled WGS sequence"/>
</dbReference>
<gene>
    <name evidence="1" type="ORF">CHS0354_039231</name>
</gene>
<reference evidence="1" key="2">
    <citation type="journal article" date="2021" name="Genome Biol. Evol.">
        <title>Developing a high-quality reference genome for a parasitic bivalve with doubly uniparental inheritance (Bivalvia: Unionida).</title>
        <authorList>
            <person name="Smith C.H."/>
        </authorList>
    </citation>
    <scope>NUCLEOTIDE SEQUENCE</scope>
    <source>
        <strain evidence="1">CHS0354</strain>
        <tissue evidence="1">Mantle</tissue>
    </source>
</reference>
<evidence type="ECO:0000313" key="2">
    <source>
        <dbReference type="Proteomes" id="UP001195483"/>
    </source>
</evidence>
<name>A0AAE0TD50_9BIVA</name>
<organism evidence="1 2">
    <name type="scientific">Potamilus streckersoni</name>
    <dbReference type="NCBI Taxonomy" id="2493646"/>
    <lineage>
        <taxon>Eukaryota</taxon>
        <taxon>Metazoa</taxon>
        <taxon>Spiralia</taxon>
        <taxon>Lophotrochozoa</taxon>
        <taxon>Mollusca</taxon>
        <taxon>Bivalvia</taxon>
        <taxon>Autobranchia</taxon>
        <taxon>Heteroconchia</taxon>
        <taxon>Palaeoheterodonta</taxon>
        <taxon>Unionida</taxon>
        <taxon>Unionoidea</taxon>
        <taxon>Unionidae</taxon>
        <taxon>Ambleminae</taxon>
        <taxon>Lampsilini</taxon>
        <taxon>Potamilus</taxon>
    </lineage>
</organism>
<dbReference type="AlphaFoldDB" id="A0AAE0TD50"/>
<dbReference type="EMBL" id="JAEAOA010002295">
    <property type="protein sequence ID" value="KAK3608212.1"/>
    <property type="molecule type" value="Genomic_DNA"/>
</dbReference>
<accession>A0AAE0TD50</accession>
<keyword evidence="2" id="KW-1185">Reference proteome</keyword>